<evidence type="ECO:0000313" key="1">
    <source>
        <dbReference type="EMBL" id="GBF32405.1"/>
    </source>
</evidence>
<proteinExistence type="predicted"/>
<dbReference type="EMBL" id="BFAV01000028">
    <property type="protein sequence ID" value="GBF32405.1"/>
    <property type="molecule type" value="Genomic_DNA"/>
</dbReference>
<reference evidence="2" key="1">
    <citation type="submission" date="2018-02" db="EMBL/GenBank/DDBJ databases">
        <title>Genome sequence of Desulfocucumis palustris strain NAW-5.</title>
        <authorList>
            <person name="Watanabe M."/>
            <person name="Kojima H."/>
            <person name="Fukui M."/>
        </authorList>
    </citation>
    <scope>NUCLEOTIDE SEQUENCE [LARGE SCALE GENOMIC DNA]</scope>
    <source>
        <strain evidence="2">NAW-5</strain>
    </source>
</reference>
<protein>
    <submittedName>
        <fullName evidence="1">Uncharacterized protein</fullName>
    </submittedName>
</protein>
<sequence length="66" mass="6756">MSGAAGIVVYPLSNGGPGCACKGNMPGGRRAHPPVPQDGQLVCQPIFFLKNVVYSGLTKIISQTGV</sequence>
<comment type="caution">
    <text evidence="1">The sequence shown here is derived from an EMBL/GenBank/DDBJ whole genome shotgun (WGS) entry which is preliminary data.</text>
</comment>
<dbReference type="AlphaFoldDB" id="A0A2L2X8A9"/>
<name>A0A2L2X8A9_9FIRM</name>
<dbReference type="Proteomes" id="UP000239549">
    <property type="component" value="Unassembled WGS sequence"/>
</dbReference>
<keyword evidence="2" id="KW-1185">Reference proteome</keyword>
<gene>
    <name evidence="1" type="ORF">DCCM_0599</name>
</gene>
<organism evidence="1 2">
    <name type="scientific">Desulfocucumis palustris</name>
    <dbReference type="NCBI Taxonomy" id="1898651"/>
    <lineage>
        <taxon>Bacteria</taxon>
        <taxon>Bacillati</taxon>
        <taxon>Bacillota</taxon>
        <taxon>Clostridia</taxon>
        <taxon>Eubacteriales</taxon>
        <taxon>Desulfocucumaceae</taxon>
        <taxon>Desulfocucumis</taxon>
    </lineage>
</organism>
<evidence type="ECO:0000313" key="2">
    <source>
        <dbReference type="Proteomes" id="UP000239549"/>
    </source>
</evidence>
<accession>A0A2L2X8A9</accession>